<dbReference type="PROSITE" id="PS50977">
    <property type="entry name" value="HTH_TETR_2"/>
    <property type="match status" value="1"/>
</dbReference>
<dbReference type="Pfam" id="PF17932">
    <property type="entry name" value="TetR_C_24"/>
    <property type="match status" value="1"/>
</dbReference>
<dbReference type="AlphaFoldDB" id="S0FRQ8"/>
<dbReference type="PATRIC" id="fig|1286635.3.peg.4690"/>
<dbReference type="PANTHER" id="PTHR30055">
    <property type="entry name" value="HTH-TYPE TRANSCRIPTIONAL REGULATOR RUTR"/>
    <property type="match status" value="1"/>
</dbReference>
<dbReference type="SUPFAM" id="SSF48498">
    <property type="entry name" value="Tetracyclin repressor-like, C-terminal domain"/>
    <property type="match status" value="1"/>
</dbReference>
<protein>
    <submittedName>
        <fullName evidence="6">Transcriptional regulator, TetR family</fullName>
    </submittedName>
</protein>
<comment type="caution">
    <text evidence="6">The sequence shown here is derived from an EMBL/GenBank/DDBJ whole genome shotgun (WGS) entry which is preliminary data.</text>
</comment>
<feature type="domain" description="HTH tetR-type" evidence="5">
    <location>
        <begin position="9"/>
        <end position="69"/>
    </location>
</feature>
<evidence type="ECO:0000256" key="3">
    <source>
        <dbReference type="ARBA" id="ARBA00023163"/>
    </source>
</evidence>
<evidence type="ECO:0000313" key="7">
    <source>
        <dbReference type="Proteomes" id="UP000014216"/>
    </source>
</evidence>
<dbReference type="SUPFAM" id="SSF46689">
    <property type="entry name" value="Homeodomain-like"/>
    <property type="match status" value="1"/>
</dbReference>
<sequence length="205" mass="22559">MSARKTDTQQRQEQITQAALDLINDQGVSGLSIAGIARRVGIVPSALYRHFASKDAVLDAVLDLIRQRLLDNVAHVREQTDVPLEQLRLLLIRHAFLLDENRAIPSVVFSEAVYTGAPERKSRVTSIITDYLKEIQAIIALGQQDGSIHKKIEPATAAVLFMGMILPAAILSNISEGLFDITAHVKNVWPAFVRSVSTKTEQGQI</sequence>
<dbReference type="InterPro" id="IPR041490">
    <property type="entry name" value="KstR2_TetR_C"/>
</dbReference>
<feature type="DNA-binding region" description="H-T-H motif" evidence="4">
    <location>
        <begin position="32"/>
        <end position="51"/>
    </location>
</feature>
<keyword evidence="7" id="KW-1185">Reference proteome</keyword>
<dbReference type="InterPro" id="IPR001647">
    <property type="entry name" value="HTH_TetR"/>
</dbReference>
<evidence type="ECO:0000256" key="4">
    <source>
        <dbReference type="PROSITE-ProRule" id="PRU00335"/>
    </source>
</evidence>
<keyword evidence="2 4" id="KW-0238">DNA-binding</keyword>
<dbReference type="EMBL" id="APJX01000016">
    <property type="protein sequence ID" value="EMS77400.1"/>
    <property type="molecule type" value="Genomic_DNA"/>
</dbReference>
<evidence type="ECO:0000259" key="5">
    <source>
        <dbReference type="PROSITE" id="PS50977"/>
    </source>
</evidence>
<dbReference type="GO" id="GO:0003700">
    <property type="term" value="F:DNA-binding transcription factor activity"/>
    <property type="evidence" value="ECO:0007669"/>
    <property type="project" value="TreeGrafter"/>
</dbReference>
<dbReference type="Gene3D" id="1.10.357.10">
    <property type="entry name" value="Tetracycline Repressor, domain 2"/>
    <property type="match status" value="1"/>
</dbReference>
<reference evidence="6 7" key="1">
    <citation type="journal article" date="2013" name="Genome Announc.">
        <title>Draft Genome Sequence of Desulfotignum phosphitoxidans DSM 13687 Strain FiPS-3.</title>
        <authorList>
            <person name="Poehlein A."/>
            <person name="Daniel R."/>
            <person name="Simeonova D.D."/>
        </authorList>
    </citation>
    <scope>NUCLEOTIDE SEQUENCE [LARGE SCALE GENOMIC DNA]</scope>
    <source>
        <strain evidence="6 7">DSM 13687</strain>
    </source>
</reference>
<keyword evidence="1" id="KW-0805">Transcription regulation</keyword>
<accession>S0FRQ8</accession>
<evidence type="ECO:0000256" key="1">
    <source>
        <dbReference type="ARBA" id="ARBA00023015"/>
    </source>
</evidence>
<evidence type="ECO:0000313" key="6">
    <source>
        <dbReference type="EMBL" id="EMS77400.1"/>
    </source>
</evidence>
<dbReference type="PANTHER" id="PTHR30055:SF240">
    <property type="entry name" value="HTH-TYPE TRANSCRIPTIONAL REGULATOR ACRR"/>
    <property type="match status" value="1"/>
</dbReference>
<dbReference type="Pfam" id="PF00440">
    <property type="entry name" value="TetR_N"/>
    <property type="match status" value="1"/>
</dbReference>
<organism evidence="6 7">
    <name type="scientific">Desulfotignum phosphitoxidans DSM 13687</name>
    <dbReference type="NCBI Taxonomy" id="1286635"/>
    <lineage>
        <taxon>Bacteria</taxon>
        <taxon>Pseudomonadati</taxon>
        <taxon>Thermodesulfobacteriota</taxon>
        <taxon>Desulfobacteria</taxon>
        <taxon>Desulfobacterales</taxon>
        <taxon>Desulfobacteraceae</taxon>
        <taxon>Desulfotignum</taxon>
    </lineage>
</organism>
<dbReference type="GO" id="GO:0000976">
    <property type="term" value="F:transcription cis-regulatory region binding"/>
    <property type="evidence" value="ECO:0007669"/>
    <property type="project" value="TreeGrafter"/>
</dbReference>
<gene>
    <name evidence="6" type="ORF">Dpo_16c00530</name>
</gene>
<proteinExistence type="predicted"/>
<name>S0FRQ8_9BACT</name>
<dbReference type="InterPro" id="IPR036271">
    <property type="entry name" value="Tet_transcr_reg_TetR-rel_C_sf"/>
</dbReference>
<dbReference type="OrthoDB" id="3249at2"/>
<dbReference type="InterPro" id="IPR009057">
    <property type="entry name" value="Homeodomain-like_sf"/>
</dbReference>
<dbReference type="PRINTS" id="PR00455">
    <property type="entry name" value="HTHTETR"/>
</dbReference>
<evidence type="ECO:0000256" key="2">
    <source>
        <dbReference type="ARBA" id="ARBA00023125"/>
    </source>
</evidence>
<dbReference type="Proteomes" id="UP000014216">
    <property type="component" value="Unassembled WGS sequence"/>
</dbReference>
<keyword evidence="3" id="KW-0804">Transcription</keyword>
<dbReference type="InterPro" id="IPR050109">
    <property type="entry name" value="HTH-type_TetR-like_transc_reg"/>
</dbReference>